<keyword evidence="1" id="KW-1133">Transmembrane helix</keyword>
<feature type="transmembrane region" description="Helical" evidence="1">
    <location>
        <begin position="125"/>
        <end position="144"/>
    </location>
</feature>
<evidence type="ECO:0000313" key="3">
    <source>
        <dbReference type="EMBL" id="MBZ2166185.1"/>
    </source>
</evidence>
<feature type="transmembrane region" description="Helical" evidence="1">
    <location>
        <begin position="94"/>
        <end position="119"/>
    </location>
</feature>
<feature type="transmembrane region" description="Helical" evidence="1">
    <location>
        <begin position="53"/>
        <end position="74"/>
    </location>
</feature>
<accession>A0A8T5V3F0</accession>
<dbReference type="InterPro" id="IPR019204">
    <property type="entry name" value="DUF2070_membrane"/>
</dbReference>
<dbReference type="EMBL" id="JAIOUQ010000009">
    <property type="protein sequence ID" value="MBZ2166185.1"/>
    <property type="molecule type" value="Genomic_DNA"/>
</dbReference>
<evidence type="ECO:0000259" key="2">
    <source>
        <dbReference type="Pfam" id="PF09843"/>
    </source>
</evidence>
<comment type="caution">
    <text evidence="3">The sequence shown here is derived from an EMBL/GenBank/DDBJ whole genome shotgun (WGS) entry which is preliminary data.</text>
</comment>
<evidence type="ECO:0000256" key="1">
    <source>
        <dbReference type="SAM" id="Phobius"/>
    </source>
</evidence>
<protein>
    <submittedName>
        <fullName evidence="3">DUF2070 family protein</fullName>
    </submittedName>
</protein>
<dbReference type="Pfam" id="PF09843">
    <property type="entry name" value="DUF2070"/>
    <property type="match status" value="1"/>
</dbReference>
<evidence type="ECO:0000313" key="4">
    <source>
        <dbReference type="Proteomes" id="UP000825933"/>
    </source>
</evidence>
<gene>
    <name evidence="3" type="ORF">K8N75_09055</name>
</gene>
<keyword evidence="4" id="KW-1185">Reference proteome</keyword>
<keyword evidence="1" id="KW-0472">Membrane</keyword>
<feature type="domain" description="DUF2070" evidence="2">
    <location>
        <begin position="9"/>
        <end position="596"/>
    </location>
</feature>
<keyword evidence="1" id="KW-0812">Transmembrane</keyword>
<dbReference type="RefSeq" id="WP_223791747.1">
    <property type="nucleotide sequence ID" value="NZ_JAIOUQ010000009.1"/>
</dbReference>
<name>A0A8T5V3F0_9EURY</name>
<feature type="transmembrane region" description="Helical" evidence="1">
    <location>
        <begin position="182"/>
        <end position="210"/>
    </location>
</feature>
<organism evidence="3 4">
    <name type="scientific">Methanobacterium spitsbergense</name>
    <dbReference type="NCBI Taxonomy" id="2874285"/>
    <lineage>
        <taxon>Archaea</taxon>
        <taxon>Methanobacteriati</taxon>
        <taxon>Methanobacteriota</taxon>
        <taxon>Methanomada group</taxon>
        <taxon>Methanobacteria</taxon>
        <taxon>Methanobacteriales</taxon>
        <taxon>Methanobacteriaceae</taxon>
        <taxon>Methanobacterium</taxon>
    </lineage>
</organism>
<feature type="transmembrane region" description="Helical" evidence="1">
    <location>
        <begin position="156"/>
        <end position="176"/>
    </location>
</feature>
<feature type="transmembrane region" description="Helical" evidence="1">
    <location>
        <begin position="585"/>
        <end position="606"/>
    </location>
</feature>
<dbReference type="AlphaFoldDB" id="A0A8T5V3F0"/>
<dbReference type="Proteomes" id="UP000825933">
    <property type="component" value="Unassembled WGS sequence"/>
</dbReference>
<reference evidence="4" key="1">
    <citation type="journal article" date="2022" name="Microbiol. Resour. Announc.">
        <title>Draft Genome Sequence of a Methanogenic Archaeon from West Spitsbergen Permafrost.</title>
        <authorList>
            <person name="Trubitsyn V."/>
            <person name="Rivkina E."/>
            <person name="Shcherbakova V."/>
        </authorList>
    </citation>
    <scope>NUCLEOTIDE SEQUENCE [LARGE SCALE GENOMIC DNA]</scope>
    <source>
        <strain evidence="4">VT</strain>
    </source>
</reference>
<sequence length="607" mass="65624">MASSDRIMGLSKYIVTLPGSTFSVASMVFLSFVLGAIVSALEPSTNYSLLYSIIYGGAAGFLIFGLTSIMSGAVTQPMINTLEGRHMKMKQSMFLSLLSMLIVGFVYFIGSLISSFTIYSYTIDALVYGCVIIFAIRILVLWGTSNINFFKSLPAAAAQPALILSMVIVIVSLTSITTNIGYFSILALLIKIVIASLILVVAIYSFVVIIESPMKRNLGVGGLELLSLFLAHVTEGSNSLEGLFEDMGEPIDTIIGIMAFKGKNGLKALFLSPSVHPGPIGNIGGGNMPTQLANKFEPFTMVSHGPSTHDFNPVSSKEISKIEKVVRDTLESLEYSNKAGKFSRVQSGNAKIGAQYFDNNLVLLATMAPEGFDDMDFGVGLALINLAKAKTGAKNVILVECHNAFKGDGGRILPGNKEVFELMDAVEKLQSPEKQNNIKVGCAYDPMDDVSKDEGVGESGVKVMVLEVDNQKTGYILLDSNNMIIGFRERILKHLKDIGLDEAEILTSDTHFVNALSGGHNPVGTKKQDLILEHIIKSTEDAMKDLEDVTVACDVSRIKDLKTLGPTHATELVTTISSIVAVSKIFAPLIFIIAFLSAFIWIFYWAL</sequence>
<proteinExistence type="predicted"/>
<feature type="transmembrane region" description="Helical" evidence="1">
    <location>
        <begin position="21"/>
        <end position="41"/>
    </location>
</feature>